<protein>
    <recommendedName>
        <fullName evidence="3">HNH nuclease domain-containing protein</fullName>
    </recommendedName>
</protein>
<evidence type="ECO:0000313" key="1">
    <source>
        <dbReference type="EMBL" id="KAJ3489409.1"/>
    </source>
</evidence>
<evidence type="ECO:0000313" key="2">
    <source>
        <dbReference type="Proteomes" id="UP001148786"/>
    </source>
</evidence>
<dbReference type="OrthoDB" id="3163863at2759"/>
<evidence type="ECO:0008006" key="3">
    <source>
        <dbReference type="Google" id="ProtNLM"/>
    </source>
</evidence>
<dbReference type="AlphaFoldDB" id="A0A9W8MPX6"/>
<gene>
    <name evidence="1" type="ORF">NLJ89_g11531</name>
</gene>
<name>A0A9W8MPX6_9AGAR</name>
<dbReference type="Proteomes" id="UP001148786">
    <property type="component" value="Unassembled WGS sequence"/>
</dbReference>
<reference evidence="1" key="1">
    <citation type="submission" date="2022-07" db="EMBL/GenBank/DDBJ databases">
        <title>Genome Sequence of Agrocybe chaxingu.</title>
        <authorList>
            <person name="Buettner E."/>
        </authorList>
    </citation>
    <scope>NUCLEOTIDE SEQUENCE</scope>
    <source>
        <strain evidence="1">MP-N11</strain>
    </source>
</reference>
<dbReference type="EMBL" id="JANKHO010002727">
    <property type="protein sequence ID" value="KAJ3489409.1"/>
    <property type="molecule type" value="Genomic_DNA"/>
</dbReference>
<proteinExistence type="predicted"/>
<accession>A0A9W8MPX6</accession>
<organism evidence="1 2">
    <name type="scientific">Agrocybe chaxingu</name>
    <dbReference type="NCBI Taxonomy" id="84603"/>
    <lineage>
        <taxon>Eukaryota</taxon>
        <taxon>Fungi</taxon>
        <taxon>Dikarya</taxon>
        <taxon>Basidiomycota</taxon>
        <taxon>Agaricomycotina</taxon>
        <taxon>Agaricomycetes</taxon>
        <taxon>Agaricomycetidae</taxon>
        <taxon>Agaricales</taxon>
        <taxon>Agaricineae</taxon>
        <taxon>Strophariaceae</taxon>
        <taxon>Agrocybe</taxon>
    </lineage>
</organism>
<sequence length="332" mass="36658">MSHQHHSSIESLSSILTFTTEDYSQLFDGGYSLSELVRDAQLLIATHRAALDTVSDKYSLSKLLLGMMEHAIHAEGKCYVAVVLQIAAKEGADGLIRVANAWMHHLFYPMMILFKREEAEPSQSQTLTLDHSTTNLIESTARSCQKSLGEQVTLRERRRCAITGFLDASIADGLTDQARVEILAQGPVHLAAMAAAHVLPFCFHNFKDSAPNDLSDAARTWDMLKAWTGIELEELVRDKITTPENAILMTVAEHNLFQREADVQFATDTGIDPPDPTFICIHAAFAKVLDLCGAAEYIEKLESDADRQMASGVRTEKAFAALLKNKLDILAL</sequence>
<keyword evidence="2" id="KW-1185">Reference proteome</keyword>
<comment type="caution">
    <text evidence="1">The sequence shown here is derived from an EMBL/GenBank/DDBJ whole genome shotgun (WGS) entry which is preliminary data.</text>
</comment>